<dbReference type="Proteomes" id="UP000302163">
    <property type="component" value="Chromosome"/>
</dbReference>
<name>A0A4P8YND6_9ENTR</name>
<evidence type="ECO:0000256" key="1">
    <source>
        <dbReference type="ARBA" id="ARBA00022729"/>
    </source>
</evidence>
<reference evidence="3 4" key="1">
    <citation type="submission" date="2019-05" db="EMBL/GenBank/DDBJ databases">
        <title>Complete genome sequence of Izhakiella calystegiae KSNA2, an endophyte isolated from beach morning glory (Calystegia soldanella).</title>
        <authorList>
            <person name="Jiang L."/>
            <person name="Jeong J.C."/>
            <person name="Kim C.Y."/>
            <person name="Kim D.H."/>
            <person name="Kim S.W."/>
            <person name="Lee j."/>
        </authorList>
    </citation>
    <scope>NUCLEOTIDE SEQUENCE [LARGE SCALE GENOMIC DNA]</scope>
    <source>
        <strain evidence="3 4">KSNA2</strain>
    </source>
</reference>
<dbReference type="Gene3D" id="2.70.50.50">
    <property type="entry name" value="chitin-binding protein cbp21"/>
    <property type="match status" value="1"/>
</dbReference>
<dbReference type="PANTHER" id="PTHR34823">
    <property type="entry name" value="GLCNAC-BINDING PROTEIN A"/>
    <property type="match status" value="1"/>
</dbReference>
<protein>
    <submittedName>
        <fullName evidence="3">Lytic polysaccharide monooxygenase</fullName>
    </submittedName>
</protein>
<organism evidence="3 4">
    <name type="scientific">Jejubacter calystegiae</name>
    <dbReference type="NCBI Taxonomy" id="2579935"/>
    <lineage>
        <taxon>Bacteria</taxon>
        <taxon>Pseudomonadati</taxon>
        <taxon>Pseudomonadota</taxon>
        <taxon>Gammaproteobacteria</taxon>
        <taxon>Enterobacterales</taxon>
        <taxon>Enterobacteriaceae</taxon>
        <taxon>Jejubacter</taxon>
    </lineage>
</organism>
<dbReference type="PANTHER" id="PTHR34823:SF1">
    <property type="entry name" value="CHITIN-BINDING TYPE-4 DOMAIN-CONTAINING PROTEIN"/>
    <property type="match status" value="1"/>
</dbReference>
<keyword evidence="4" id="KW-1185">Reference proteome</keyword>
<dbReference type="SUPFAM" id="SSF81296">
    <property type="entry name" value="E set domains"/>
    <property type="match status" value="1"/>
</dbReference>
<sequence length="204" mass="23124">MSNITPFHGHAYDPPTRAVHAIQYWTEFQEDHANELEGGKNFPDTVAGQAHYEGTDVWSETPPADGLILSGGRSDIRKKLNYTDQQLKEEGKQPWPRISVKASQELTIKWKYTAPHPTRGYIAFITKDGWDPSAPVTRSQLEEKPFFEDVYTEAPYWSYPLPAKDEHKLIIPAGKSGYHVVVLIWLVADTGNAFYQTYDLDISA</sequence>
<gene>
    <name evidence="3" type="ORF">FEM41_19795</name>
</gene>
<dbReference type="KEGG" id="izh:FEM41_19795"/>
<keyword evidence="3" id="KW-0560">Oxidoreductase</keyword>
<dbReference type="OrthoDB" id="3675244at2"/>
<dbReference type="Pfam" id="PF03067">
    <property type="entry name" value="LPMO_10"/>
    <property type="match status" value="1"/>
</dbReference>
<feature type="domain" description="Chitin-binding type-4" evidence="2">
    <location>
        <begin position="8"/>
        <end position="199"/>
    </location>
</feature>
<dbReference type="AlphaFoldDB" id="A0A4P8YND6"/>
<dbReference type="CDD" id="cd21177">
    <property type="entry name" value="LPMO_AA10"/>
    <property type="match status" value="1"/>
</dbReference>
<dbReference type="InterPro" id="IPR051024">
    <property type="entry name" value="GlcNAc_Chitin_IntDeg"/>
</dbReference>
<dbReference type="RefSeq" id="WP_138097889.1">
    <property type="nucleotide sequence ID" value="NZ_CP040428.1"/>
</dbReference>
<accession>A0A4P8YND6</accession>
<evidence type="ECO:0000313" key="3">
    <source>
        <dbReference type="EMBL" id="QCT21733.1"/>
    </source>
</evidence>
<dbReference type="GO" id="GO:0004497">
    <property type="term" value="F:monooxygenase activity"/>
    <property type="evidence" value="ECO:0007669"/>
    <property type="project" value="UniProtKB-KW"/>
</dbReference>
<keyword evidence="1" id="KW-0732">Signal</keyword>
<keyword evidence="3" id="KW-0503">Monooxygenase</keyword>
<evidence type="ECO:0000259" key="2">
    <source>
        <dbReference type="Pfam" id="PF03067"/>
    </source>
</evidence>
<dbReference type="EMBL" id="CP040428">
    <property type="protein sequence ID" value="QCT21733.1"/>
    <property type="molecule type" value="Genomic_DNA"/>
</dbReference>
<dbReference type="InterPro" id="IPR014756">
    <property type="entry name" value="Ig_E-set"/>
</dbReference>
<dbReference type="InterPro" id="IPR004302">
    <property type="entry name" value="Cellulose/chitin-bd_N"/>
</dbReference>
<proteinExistence type="predicted"/>
<evidence type="ECO:0000313" key="4">
    <source>
        <dbReference type="Proteomes" id="UP000302163"/>
    </source>
</evidence>